<dbReference type="Pfam" id="PF13333">
    <property type="entry name" value="rve_2"/>
    <property type="match status" value="1"/>
</dbReference>
<dbReference type="InterPro" id="IPR001584">
    <property type="entry name" value="Integrase_cat-core"/>
</dbReference>
<organism evidence="2 3">
    <name type="scientific">Fundicoccus ignavus</name>
    <dbReference type="NCBI Taxonomy" id="2664442"/>
    <lineage>
        <taxon>Bacteria</taxon>
        <taxon>Bacillati</taxon>
        <taxon>Bacillota</taxon>
        <taxon>Bacilli</taxon>
        <taxon>Lactobacillales</taxon>
        <taxon>Aerococcaceae</taxon>
        <taxon>Fundicoccus</taxon>
    </lineage>
</organism>
<evidence type="ECO:0000313" key="3">
    <source>
        <dbReference type="Proteomes" id="UP000469870"/>
    </source>
</evidence>
<evidence type="ECO:0000313" key="2">
    <source>
        <dbReference type="EMBL" id="MRI82687.1"/>
    </source>
</evidence>
<dbReference type="AlphaFoldDB" id="A0A844C1U1"/>
<gene>
    <name evidence="2" type="ORF">GIY11_11760</name>
</gene>
<dbReference type="GO" id="GO:0015074">
    <property type="term" value="P:DNA integration"/>
    <property type="evidence" value="ECO:0007669"/>
    <property type="project" value="InterPro"/>
</dbReference>
<dbReference type="RefSeq" id="WP_425482109.1">
    <property type="nucleotide sequence ID" value="NZ_WJQR01000017.1"/>
</dbReference>
<protein>
    <submittedName>
        <fullName evidence="2">IS3 family transposase</fullName>
    </submittedName>
</protein>
<dbReference type="Proteomes" id="UP000469870">
    <property type="component" value="Unassembled WGS sequence"/>
</dbReference>
<comment type="caution">
    <text evidence="2">The sequence shown here is derived from an EMBL/GenBank/DDBJ whole genome shotgun (WGS) entry which is preliminary data.</text>
</comment>
<proteinExistence type="predicted"/>
<evidence type="ECO:0000259" key="1">
    <source>
        <dbReference type="Pfam" id="PF13333"/>
    </source>
</evidence>
<name>A0A844C1U1_9LACT</name>
<feature type="domain" description="Integrase catalytic" evidence="1">
    <location>
        <begin position="8"/>
        <end position="32"/>
    </location>
</feature>
<accession>A0A844C1U1</accession>
<sequence>MHLEKVSYDTLKERIEHYIDYYNHRRIKTKLSGLIFN</sequence>
<reference evidence="2 3" key="1">
    <citation type="submission" date="2019-11" db="EMBL/GenBank/DDBJ databases">
        <title>Characterisation of Fundicoccus ignavus gen. nov. sp. nov., a novel genus of the family Aerococcaceae isolated from bulk tank milk.</title>
        <authorList>
            <person name="Siebert A."/>
            <person name="Huptas C."/>
            <person name="Wenning M."/>
            <person name="Scherer S."/>
            <person name="Doll E.V."/>
        </authorList>
    </citation>
    <scope>NUCLEOTIDE SEQUENCE [LARGE SCALE GENOMIC DNA]</scope>
    <source>
        <strain evidence="2 3">DSM 109653</strain>
    </source>
</reference>
<dbReference type="EMBL" id="WJQR01000017">
    <property type="protein sequence ID" value="MRI82687.1"/>
    <property type="molecule type" value="Genomic_DNA"/>
</dbReference>